<reference evidence="4" key="1">
    <citation type="submission" date="2020-08" db="EMBL/GenBank/DDBJ databases">
        <title>Ramlibacter sp. GTP1 16S ribosomal RNA gene genome sequencing and assembly.</title>
        <authorList>
            <person name="Kang M."/>
        </authorList>
    </citation>
    <scope>NUCLEOTIDE SEQUENCE</scope>
    <source>
        <strain evidence="4">GTP1</strain>
    </source>
</reference>
<dbReference type="SUPFAM" id="SSF46689">
    <property type="entry name" value="Homeodomain-like"/>
    <property type="match status" value="2"/>
</dbReference>
<dbReference type="Gene3D" id="1.10.10.60">
    <property type="entry name" value="Homeodomain-like"/>
    <property type="match status" value="1"/>
</dbReference>
<dbReference type="SMART" id="SM00342">
    <property type="entry name" value="HTH_ARAC"/>
    <property type="match status" value="1"/>
</dbReference>
<dbReference type="InterPro" id="IPR002818">
    <property type="entry name" value="DJ-1/PfpI"/>
</dbReference>
<dbReference type="PROSITE" id="PS01124">
    <property type="entry name" value="HTH_ARAC_FAMILY_2"/>
    <property type="match status" value="1"/>
</dbReference>
<dbReference type="InterPro" id="IPR052158">
    <property type="entry name" value="INH-QAR"/>
</dbReference>
<protein>
    <submittedName>
        <fullName evidence="4">DJ-1/PfpI family protein</fullName>
    </submittedName>
</protein>
<dbReference type="GO" id="GO:0043565">
    <property type="term" value="F:sequence-specific DNA binding"/>
    <property type="evidence" value="ECO:0007669"/>
    <property type="project" value="InterPro"/>
</dbReference>
<comment type="caution">
    <text evidence="4">The sequence shown here is derived from an EMBL/GenBank/DDBJ whole genome shotgun (WGS) entry which is preliminary data.</text>
</comment>
<dbReference type="InterPro" id="IPR029062">
    <property type="entry name" value="Class_I_gatase-like"/>
</dbReference>
<dbReference type="CDD" id="cd03137">
    <property type="entry name" value="GATase1_AraC_1"/>
    <property type="match status" value="1"/>
</dbReference>
<dbReference type="Gene3D" id="3.40.50.880">
    <property type="match status" value="1"/>
</dbReference>
<keyword evidence="1" id="KW-0805">Transcription regulation</keyword>
<dbReference type="Pfam" id="PF01965">
    <property type="entry name" value="DJ-1_PfpI"/>
    <property type="match status" value="1"/>
</dbReference>
<evidence type="ECO:0000313" key="5">
    <source>
        <dbReference type="Proteomes" id="UP000596827"/>
    </source>
</evidence>
<gene>
    <name evidence="4" type="ORF">H8R02_11660</name>
</gene>
<dbReference type="InterPro" id="IPR009057">
    <property type="entry name" value="Homeodomain-like_sf"/>
</dbReference>
<dbReference type="InterPro" id="IPR018060">
    <property type="entry name" value="HTH_AraC"/>
</dbReference>
<keyword evidence="5" id="KW-1185">Reference proteome</keyword>
<organism evidence="4 5">
    <name type="scientific">Ramlibacter albus</name>
    <dbReference type="NCBI Taxonomy" id="2079448"/>
    <lineage>
        <taxon>Bacteria</taxon>
        <taxon>Pseudomonadati</taxon>
        <taxon>Pseudomonadota</taxon>
        <taxon>Betaproteobacteria</taxon>
        <taxon>Burkholderiales</taxon>
        <taxon>Comamonadaceae</taxon>
        <taxon>Ramlibacter</taxon>
    </lineage>
</organism>
<name>A0A923S5F4_9BURK</name>
<evidence type="ECO:0000256" key="1">
    <source>
        <dbReference type="ARBA" id="ARBA00023015"/>
    </source>
</evidence>
<dbReference type="PANTHER" id="PTHR43130:SF3">
    <property type="entry name" value="HTH-TYPE TRANSCRIPTIONAL REGULATOR RV1931C"/>
    <property type="match status" value="1"/>
</dbReference>
<sequence length="318" mass="34654">MDTPHRVVVVATPGVVAFDLMVPVQVFRRVTRSRYQVTIAGLEAGQVYEGHGMEVRAARGLDALDEADTVMLPGLDDVGAPAPPQLIDAVLRAHARGARLASICTGAFYLAQTGLLNHRTATTHWALAAEFSARFPKVKVDPNALYVDHGDVVTSAGATAGIDMCLHIVRHDFGERVANSVAKLLVASPHRNGAQAQVIARPMPPTRTRHLGPVCTWAIEHLDEPLTVTALAERAGLTTRSLSRRFQDEMGMSPLQWLNEQRVRKAQALLEASALSVEQVAQQCGFGGVLPCRRHFRKLVGVSPQQYRRDFVAREARS</sequence>
<proteinExistence type="predicted"/>
<dbReference type="SUPFAM" id="SSF52317">
    <property type="entry name" value="Class I glutamine amidotransferase-like"/>
    <property type="match status" value="1"/>
</dbReference>
<dbReference type="Pfam" id="PF12833">
    <property type="entry name" value="HTH_18"/>
    <property type="match status" value="1"/>
</dbReference>
<dbReference type="PANTHER" id="PTHR43130">
    <property type="entry name" value="ARAC-FAMILY TRANSCRIPTIONAL REGULATOR"/>
    <property type="match status" value="1"/>
</dbReference>
<accession>A0A923S5F4</accession>
<dbReference type="AlphaFoldDB" id="A0A923S5F4"/>
<dbReference type="EMBL" id="JACORU010000003">
    <property type="protein sequence ID" value="MBC5765112.1"/>
    <property type="molecule type" value="Genomic_DNA"/>
</dbReference>
<evidence type="ECO:0000313" key="4">
    <source>
        <dbReference type="EMBL" id="MBC5765112.1"/>
    </source>
</evidence>
<feature type="domain" description="HTH araC/xylS-type" evidence="3">
    <location>
        <begin position="212"/>
        <end position="310"/>
    </location>
</feature>
<evidence type="ECO:0000259" key="3">
    <source>
        <dbReference type="PROSITE" id="PS01124"/>
    </source>
</evidence>
<keyword evidence="2" id="KW-0804">Transcription</keyword>
<dbReference type="Proteomes" id="UP000596827">
    <property type="component" value="Unassembled WGS sequence"/>
</dbReference>
<dbReference type="GO" id="GO:0003700">
    <property type="term" value="F:DNA-binding transcription factor activity"/>
    <property type="evidence" value="ECO:0007669"/>
    <property type="project" value="InterPro"/>
</dbReference>
<dbReference type="RefSeq" id="WP_187081561.1">
    <property type="nucleotide sequence ID" value="NZ_JACORU010000003.1"/>
</dbReference>
<evidence type="ECO:0000256" key="2">
    <source>
        <dbReference type="ARBA" id="ARBA00023163"/>
    </source>
</evidence>